<dbReference type="Proteomes" id="UP000214646">
    <property type="component" value="Unassembled WGS sequence"/>
</dbReference>
<dbReference type="SUPFAM" id="SSF110849">
    <property type="entry name" value="ParB/Sulfiredoxin"/>
    <property type="match status" value="1"/>
</dbReference>
<dbReference type="Pfam" id="PF02195">
    <property type="entry name" value="ParB_N"/>
    <property type="match status" value="1"/>
</dbReference>
<reference evidence="4" key="1">
    <citation type="submission" date="2017-06" db="EMBL/GenBank/DDBJ databases">
        <title>Genome analysis of Fimbriiglobus ruber SP5, the first member of the order Planctomycetales with confirmed chitinolytic capability.</title>
        <authorList>
            <person name="Ravin N.V."/>
            <person name="Rakitin A.L."/>
            <person name="Ivanova A.A."/>
            <person name="Beletsky A.V."/>
            <person name="Kulichevskaya I.S."/>
            <person name="Mardanov A.V."/>
            <person name="Dedysh S.N."/>
        </authorList>
    </citation>
    <scope>NUCLEOTIDE SEQUENCE [LARGE SCALE GENOMIC DNA]</scope>
    <source>
        <strain evidence="4">SP5</strain>
    </source>
</reference>
<evidence type="ECO:0000313" key="4">
    <source>
        <dbReference type="Proteomes" id="UP000214646"/>
    </source>
</evidence>
<protein>
    <submittedName>
        <fullName evidence="3">DNA modification methylase</fullName>
    </submittedName>
</protein>
<proteinExistence type="predicted"/>
<dbReference type="InterPro" id="IPR036086">
    <property type="entry name" value="ParB/Sulfiredoxin_sf"/>
</dbReference>
<organism evidence="3 4">
    <name type="scientific">Fimbriiglobus ruber</name>
    <dbReference type="NCBI Taxonomy" id="1908690"/>
    <lineage>
        <taxon>Bacteria</taxon>
        <taxon>Pseudomonadati</taxon>
        <taxon>Planctomycetota</taxon>
        <taxon>Planctomycetia</taxon>
        <taxon>Gemmatales</taxon>
        <taxon>Gemmataceae</taxon>
        <taxon>Fimbriiglobus</taxon>
    </lineage>
</organism>
<evidence type="ECO:0000259" key="2">
    <source>
        <dbReference type="SMART" id="SM00470"/>
    </source>
</evidence>
<feature type="domain" description="ParB-like N-terminal" evidence="2">
    <location>
        <begin position="4"/>
        <end position="87"/>
    </location>
</feature>
<dbReference type="InterPro" id="IPR003115">
    <property type="entry name" value="ParB_N"/>
</dbReference>
<name>A0A225DRV7_9BACT</name>
<dbReference type="SMART" id="SM00470">
    <property type="entry name" value="ParB"/>
    <property type="match status" value="1"/>
</dbReference>
<keyword evidence="3" id="KW-0489">Methyltransferase</keyword>
<keyword evidence="3" id="KW-0808">Transferase</keyword>
<evidence type="ECO:0000256" key="1">
    <source>
        <dbReference type="SAM" id="MobiDB-lite"/>
    </source>
</evidence>
<comment type="caution">
    <text evidence="3">The sequence shown here is derived from an EMBL/GenBank/DDBJ whole genome shotgun (WGS) entry which is preliminary data.</text>
</comment>
<dbReference type="AlphaFoldDB" id="A0A225DRV7"/>
<feature type="compositionally biased region" description="Basic residues" evidence="1">
    <location>
        <begin position="165"/>
        <end position="176"/>
    </location>
</feature>
<feature type="compositionally biased region" description="Pro residues" evidence="1">
    <location>
        <begin position="131"/>
        <end position="149"/>
    </location>
</feature>
<dbReference type="RefSeq" id="WP_202974038.1">
    <property type="nucleotide sequence ID" value="NZ_NIDE01000009.1"/>
</dbReference>
<feature type="region of interest" description="Disordered" evidence="1">
    <location>
        <begin position="1"/>
        <end position="20"/>
    </location>
</feature>
<dbReference type="EMBL" id="NIDE01000009">
    <property type="protein sequence ID" value="OWK39879.1"/>
    <property type="molecule type" value="Genomic_DNA"/>
</dbReference>
<evidence type="ECO:0000313" key="3">
    <source>
        <dbReference type="EMBL" id="OWK39879.1"/>
    </source>
</evidence>
<dbReference type="Gene3D" id="3.90.1530.10">
    <property type="entry name" value="Conserved hypothetical protein from pyrococcus furiosus pfu- 392566-001, ParB domain"/>
    <property type="match status" value="1"/>
</dbReference>
<keyword evidence="4" id="KW-1185">Reference proteome</keyword>
<dbReference type="GO" id="GO:0008168">
    <property type="term" value="F:methyltransferase activity"/>
    <property type="evidence" value="ECO:0007669"/>
    <property type="project" value="UniProtKB-KW"/>
</dbReference>
<accession>A0A225DRV7</accession>
<sequence length="202" mass="22120">MDVQMRPLGSITPYPGNPRDNAAAVDAVAASIREFGFRQPIVVDAHDVIVVGHTRYQAAVRLGCPSPRSRGRPDPAQAKAYRLADNQTATLATWDETLLPKELADLQALDFDLALTGFSADDLARLLADPPANPRPTPTMSPNRRPSPSPGRRRVGPGPPPPRLRGQHRSRRHRERAQRTAADLLLTDPPYNVVTRARRPTG</sequence>
<feature type="region of interest" description="Disordered" evidence="1">
    <location>
        <begin position="126"/>
        <end position="202"/>
    </location>
</feature>
<dbReference type="GO" id="GO:0032259">
    <property type="term" value="P:methylation"/>
    <property type="evidence" value="ECO:0007669"/>
    <property type="project" value="UniProtKB-KW"/>
</dbReference>
<gene>
    <name evidence="3" type="ORF">FRUB_05769</name>
</gene>